<evidence type="ECO:0000313" key="2">
    <source>
        <dbReference type="Proteomes" id="UP000828390"/>
    </source>
</evidence>
<protein>
    <submittedName>
        <fullName evidence="1">Uncharacterized protein</fullName>
    </submittedName>
</protein>
<gene>
    <name evidence="1" type="ORF">DPMN_181301</name>
</gene>
<organism evidence="1 2">
    <name type="scientific">Dreissena polymorpha</name>
    <name type="common">Zebra mussel</name>
    <name type="synonym">Mytilus polymorpha</name>
    <dbReference type="NCBI Taxonomy" id="45954"/>
    <lineage>
        <taxon>Eukaryota</taxon>
        <taxon>Metazoa</taxon>
        <taxon>Spiralia</taxon>
        <taxon>Lophotrochozoa</taxon>
        <taxon>Mollusca</taxon>
        <taxon>Bivalvia</taxon>
        <taxon>Autobranchia</taxon>
        <taxon>Heteroconchia</taxon>
        <taxon>Euheterodonta</taxon>
        <taxon>Imparidentia</taxon>
        <taxon>Neoheterodontei</taxon>
        <taxon>Myida</taxon>
        <taxon>Dreissenoidea</taxon>
        <taxon>Dreissenidae</taxon>
        <taxon>Dreissena</taxon>
    </lineage>
</organism>
<reference evidence="1" key="2">
    <citation type="submission" date="2020-11" db="EMBL/GenBank/DDBJ databases">
        <authorList>
            <person name="McCartney M.A."/>
            <person name="Auch B."/>
            <person name="Kono T."/>
            <person name="Mallez S."/>
            <person name="Becker A."/>
            <person name="Gohl D.M."/>
            <person name="Silverstein K.A.T."/>
            <person name="Koren S."/>
            <person name="Bechman K.B."/>
            <person name="Herman A."/>
            <person name="Abrahante J.E."/>
            <person name="Garbe J."/>
        </authorList>
    </citation>
    <scope>NUCLEOTIDE SEQUENCE</scope>
    <source>
        <strain evidence="1">Duluth1</strain>
        <tissue evidence="1">Whole animal</tissue>
    </source>
</reference>
<dbReference type="Proteomes" id="UP000828390">
    <property type="component" value="Unassembled WGS sequence"/>
</dbReference>
<dbReference type="EMBL" id="JAIWYP010000010">
    <property type="protein sequence ID" value="KAH3746884.1"/>
    <property type="molecule type" value="Genomic_DNA"/>
</dbReference>
<proteinExistence type="predicted"/>
<name>A0A9D4DFZ5_DREPO</name>
<evidence type="ECO:0000313" key="1">
    <source>
        <dbReference type="EMBL" id="KAH3746884.1"/>
    </source>
</evidence>
<accession>A0A9D4DFZ5</accession>
<dbReference type="AlphaFoldDB" id="A0A9D4DFZ5"/>
<comment type="caution">
    <text evidence="1">The sequence shown here is derived from an EMBL/GenBank/DDBJ whole genome shotgun (WGS) entry which is preliminary data.</text>
</comment>
<sequence length="74" mass="8243">MTLVFNWRKTSLIKSVNGSTFVSSRLGKKTLPCGERWRKLTWVNRLSPVQKEEGCELGAGVPFGALGKQSSIKF</sequence>
<reference evidence="1" key="1">
    <citation type="journal article" date="2019" name="bioRxiv">
        <title>The Genome of the Zebra Mussel, Dreissena polymorpha: A Resource for Invasive Species Research.</title>
        <authorList>
            <person name="McCartney M.A."/>
            <person name="Auch B."/>
            <person name="Kono T."/>
            <person name="Mallez S."/>
            <person name="Zhang Y."/>
            <person name="Obille A."/>
            <person name="Becker A."/>
            <person name="Abrahante J.E."/>
            <person name="Garbe J."/>
            <person name="Badalamenti J.P."/>
            <person name="Herman A."/>
            <person name="Mangelson H."/>
            <person name="Liachko I."/>
            <person name="Sullivan S."/>
            <person name="Sone E.D."/>
            <person name="Koren S."/>
            <person name="Silverstein K.A.T."/>
            <person name="Beckman K.B."/>
            <person name="Gohl D.M."/>
        </authorList>
    </citation>
    <scope>NUCLEOTIDE SEQUENCE</scope>
    <source>
        <strain evidence="1">Duluth1</strain>
        <tissue evidence="1">Whole animal</tissue>
    </source>
</reference>
<keyword evidence="2" id="KW-1185">Reference proteome</keyword>